<protein>
    <submittedName>
        <fullName evidence="8">4-nitrophenyl phosphatase</fullName>
    </submittedName>
</protein>
<dbReference type="AlphaFoldDB" id="A0A2P8HE12"/>
<comment type="similarity">
    <text evidence="1">Belongs to the HAD-like hydrolase superfamily. NagD family.</text>
</comment>
<evidence type="ECO:0000256" key="2">
    <source>
        <dbReference type="ARBA" id="ARBA00022723"/>
    </source>
</evidence>
<feature type="binding site" evidence="7">
    <location>
        <position position="205"/>
    </location>
    <ligand>
        <name>Mg(2+)</name>
        <dbReference type="ChEBI" id="CHEBI:18420"/>
    </ligand>
</feature>
<name>A0A2P8HE12_9BACI</name>
<keyword evidence="2 7" id="KW-0479">Metal-binding</keyword>
<keyword evidence="9" id="KW-1185">Reference proteome</keyword>
<evidence type="ECO:0000256" key="5">
    <source>
        <dbReference type="PIRSR" id="PIRSR000915-1"/>
    </source>
</evidence>
<accession>A0A2P8HE12</accession>
<dbReference type="RefSeq" id="WP_106588926.1">
    <property type="nucleotide sequence ID" value="NZ_PYAV01000008.1"/>
</dbReference>
<dbReference type="InterPro" id="IPR023214">
    <property type="entry name" value="HAD_sf"/>
</dbReference>
<organism evidence="8 9">
    <name type="scientific">Salsuginibacillus halophilus</name>
    <dbReference type="NCBI Taxonomy" id="517424"/>
    <lineage>
        <taxon>Bacteria</taxon>
        <taxon>Bacillati</taxon>
        <taxon>Bacillota</taxon>
        <taxon>Bacilli</taxon>
        <taxon>Bacillales</taxon>
        <taxon>Bacillaceae</taxon>
        <taxon>Salsuginibacillus</taxon>
    </lineage>
</organism>
<dbReference type="GO" id="GO:0005737">
    <property type="term" value="C:cytoplasm"/>
    <property type="evidence" value="ECO:0007669"/>
    <property type="project" value="TreeGrafter"/>
</dbReference>
<dbReference type="GO" id="GO:0016791">
    <property type="term" value="F:phosphatase activity"/>
    <property type="evidence" value="ECO:0007669"/>
    <property type="project" value="TreeGrafter"/>
</dbReference>
<keyword evidence="3" id="KW-0378">Hydrolase</keyword>
<dbReference type="SFLD" id="SFLDG01139">
    <property type="entry name" value="C2.A:_Pyridoxal_Phosphate_Phos"/>
    <property type="match status" value="1"/>
</dbReference>
<dbReference type="SUPFAM" id="SSF56784">
    <property type="entry name" value="HAD-like"/>
    <property type="match status" value="1"/>
</dbReference>
<dbReference type="OrthoDB" id="9810449at2"/>
<evidence type="ECO:0000256" key="7">
    <source>
        <dbReference type="PIRSR" id="PIRSR000915-3"/>
    </source>
</evidence>
<dbReference type="GO" id="GO:0046872">
    <property type="term" value="F:metal ion binding"/>
    <property type="evidence" value="ECO:0007669"/>
    <property type="project" value="UniProtKB-KW"/>
</dbReference>
<dbReference type="NCBIfam" id="TIGR01457">
    <property type="entry name" value="HAD-SF-IIA-hyp2"/>
    <property type="match status" value="1"/>
</dbReference>
<dbReference type="NCBIfam" id="TIGR01460">
    <property type="entry name" value="HAD-SF-IIA"/>
    <property type="match status" value="1"/>
</dbReference>
<keyword evidence="4 7" id="KW-0460">Magnesium</keyword>
<feature type="binding site" evidence="6">
    <location>
        <position position="180"/>
    </location>
    <ligand>
        <name>substrate</name>
    </ligand>
</feature>
<evidence type="ECO:0000256" key="1">
    <source>
        <dbReference type="ARBA" id="ARBA00006696"/>
    </source>
</evidence>
<feature type="binding site" evidence="7">
    <location>
        <position position="10"/>
    </location>
    <ligand>
        <name>Mg(2+)</name>
        <dbReference type="ChEBI" id="CHEBI:18420"/>
    </ligand>
</feature>
<dbReference type="PANTHER" id="PTHR19288:SF46">
    <property type="entry name" value="HALOACID DEHALOGENASE-LIKE HYDROLASE DOMAIN-CONTAINING PROTEIN 2"/>
    <property type="match status" value="1"/>
</dbReference>
<feature type="active site" description="Nucleophile" evidence="5">
    <location>
        <position position="10"/>
    </location>
</feature>
<dbReference type="SFLD" id="SFLDS00003">
    <property type="entry name" value="Haloacid_Dehalogenase"/>
    <property type="match status" value="1"/>
</dbReference>
<dbReference type="Pfam" id="PF13344">
    <property type="entry name" value="Hydrolase_6"/>
    <property type="match status" value="1"/>
</dbReference>
<proteinExistence type="inferred from homology"/>
<gene>
    <name evidence="8" type="ORF">B0H94_10861</name>
</gene>
<comment type="caution">
    <text evidence="8">The sequence shown here is derived from an EMBL/GenBank/DDBJ whole genome shotgun (WGS) entry which is preliminary data.</text>
</comment>
<dbReference type="EMBL" id="PYAV01000008">
    <property type="protein sequence ID" value="PSL44450.1"/>
    <property type="molecule type" value="Genomic_DNA"/>
</dbReference>
<evidence type="ECO:0000313" key="9">
    <source>
        <dbReference type="Proteomes" id="UP000242310"/>
    </source>
</evidence>
<evidence type="ECO:0000256" key="4">
    <source>
        <dbReference type="ARBA" id="ARBA00022842"/>
    </source>
</evidence>
<dbReference type="Proteomes" id="UP000242310">
    <property type="component" value="Unassembled WGS sequence"/>
</dbReference>
<dbReference type="InterPro" id="IPR036412">
    <property type="entry name" value="HAD-like_sf"/>
</dbReference>
<comment type="cofactor">
    <cofactor evidence="7">
        <name>Mg(2+)</name>
        <dbReference type="ChEBI" id="CHEBI:18420"/>
    </cofactor>
    <text evidence="7">Divalent metal ions. Mg(2+) is the most effective.</text>
</comment>
<sequence length="255" mass="27300">MEQYAAYIFDLDGTVYRGTEPIHAAIYLINELQARGIPCGFVTNNSTKTPEAVAEKLNGFGLDVRPSQIMTSSLASAAYVQEHGIQRVHLIGEEGLKEALTAKGLEITGTQPEAVICGMDRGITYEKIQQAARAVDEGSLFVATNTDRALPAEDGLKPGNGALVSTVAVASNQKPVVIGKPEPSIMHAALNAFAFEADATLMVGDNYDTDILAGMRAGLDTLLVYSGVSTRDEVSLKPEQPTYELSDLSHWQLKS</sequence>
<feature type="binding site" evidence="7">
    <location>
        <position position="12"/>
    </location>
    <ligand>
        <name>Mg(2+)</name>
        <dbReference type="ChEBI" id="CHEBI:18420"/>
    </ligand>
</feature>
<reference evidence="8 9" key="1">
    <citation type="submission" date="2018-03" db="EMBL/GenBank/DDBJ databases">
        <title>Genomic Encyclopedia of Type Strains, Phase III (KMG-III): the genomes of soil and plant-associated and newly described type strains.</title>
        <authorList>
            <person name="Whitman W."/>
        </authorList>
    </citation>
    <scope>NUCLEOTIDE SEQUENCE [LARGE SCALE GENOMIC DNA]</scope>
    <source>
        <strain evidence="8 9">CGMCC 1.07653</strain>
    </source>
</reference>
<evidence type="ECO:0000256" key="6">
    <source>
        <dbReference type="PIRSR" id="PIRSR000915-2"/>
    </source>
</evidence>
<dbReference type="InterPro" id="IPR006357">
    <property type="entry name" value="HAD-SF_hydro_IIA"/>
</dbReference>
<dbReference type="InterPro" id="IPR006354">
    <property type="entry name" value="HAD-SF_hydro_IIA_hyp1"/>
</dbReference>
<feature type="active site" description="Proton donor" evidence="5">
    <location>
        <position position="12"/>
    </location>
</feature>
<dbReference type="CDD" id="cd07530">
    <property type="entry name" value="HAD_Pase_UmpH-like"/>
    <property type="match status" value="1"/>
</dbReference>
<dbReference type="Gene3D" id="3.40.50.1000">
    <property type="entry name" value="HAD superfamily/HAD-like"/>
    <property type="match status" value="2"/>
</dbReference>
<dbReference type="PANTHER" id="PTHR19288">
    <property type="entry name" value="4-NITROPHENYLPHOSPHATASE-RELATED"/>
    <property type="match status" value="1"/>
</dbReference>
<evidence type="ECO:0000313" key="8">
    <source>
        <dbReference type="EMBL" id="PSL44450.1"/>
    </source>
</evidence>
<dbReference type="PIRSF" id="PIRSF000915">
    <property type="entry name" value="PGP-type_phosphatase"/>
    <property type="match status" value="1"/>
</dbReference>
<evidence type="ECO:0000256" key="3">
    <source>
        <dbReference type="ARBA" id="ARBA00022801"/>
    </source>
</evidence>
<dbReference type="Pfam" id="PF13242">
    <property type="entry name" value="Hydrolase_like"/>
    <property type="match status" value="1"/>
</dbReference>